<reference evidence="9 10" key="1">
    <citation type="submission" date="2021-02" db="EMBL/GenBank/DDBJ databases">
        <title>Bacillus sp. RD4P76, an endophyte from a halophyte.</title>
        <authorList>
            <person name="Sun J.-Q."/>
        </authorList>
    </citation>
    <scope>NUCLEOTIDE SEQUENCE [LARGE SCALE GENOMIC DNA]</scope>
    <source>
        <strain evidence="9 10">RD4P76</strain>
    </source>
</reference>
<accession>A0ABS2DKF7</accession>
<dbReference type="InterPro" id="IPR000838">
    <property type="entry name" value="RNA_pol_sigma70_ECF_CS"/>
</dbReference>
<dbReference type="PANTHER" id="PTHR43133">
    <property type="entry name" value="RNA POLYMERASE ECF-TYPE SIGMA FACTO"/>
    <property type="match status" value="1"/>
</dbReference>
<dbReference type="EMBL" id="JAFELM010000036">
    <property type="protein sequence ID" value="MBM6618886.1"/>
    <property type="molecule type" value="Genomic_DNA"/>
</dbReference>
<dbReference type="Proteomes" id="UP001518925">
    <property type="component" value="Unassembled WGS sequence"/>
</dbReference>
<dbReference type="SUPFAM" id="SSF88946">
    <property type="entry name" value="Sigma2 domain of RNA polymerase sigma factors"/>
    <property type="match status" value="1"/>
</dbReference>
<dbReference type="InterPro" id="IPR013325">
    <property type="entry name" value="RNA_pol_sigma_r2"/>
</dbReference>
<dbReference type="RefSeq" id="WP_204204229.1">
    <property type="nucleotide sequence ID" value="NZ_JAFELM010000036.1"/>
</dbReference>
<dbReference type="NCBIfam" id="TIGR02937">
    <property type="entry name" value="sigma70-ECF"/>
    <property type="match status" value="1"/>
</dbReference>
<feature type="domain" description="RNA polymerase sigma-70 region 2" evidence="7">
    <location>
        <begin position="6"/>
        <end position="73"/>
    </location>
</feature>
<keyword evidence="4 6" id="KW-0238">DNA-binding</keyword>
<dbReference type="InterPro" id="IPR014284">
    <property type="entry name" value="RNA_pol_sigma-70_dom"/>
</dbReference>
<name>A0ABS2DKF7_9BACI</name>
<dbReference type="PANTHER" id="PTHR43133:SF46">
    <property type="entry name" value="RNA POLYMERASE SIGMA-70 FACTOR ECF SUBFAMILY"/>
    <property type="match status" value="1"/>
</dbReference>
<dbReference type="InterPro" id="IPR013249">
    <property type="entry name" value="RNA_pol_sigma70_r4_t2"/>
</dbReference>
<keyword evidence="2 6" id="KW-0805">Transcription regulation</keyword>
<dbReference type="SUPFAM" id="SSF88659">
    <property type="entry name" value="Sigma3 and sigma4 domains of RNA polymerase sigma factors"/>
    <property type="match status" value="1"/>
</dbReference>
<keyword evidence="10" id="KW-1185">Reference proteome</keyword>
<dbReference type="Pfam" id="PF08281">
    <property type="entry name" value="Sigma70_r4_2"/>
    <property type="match status" value="1"/>
</dbReference>
<evidence type="ECO:0000256" key="1">
    <source>
        <dbReference type="ARBA" id="ARBA00010641"/>
    </source>
</evidence>
<keyword evidence="5 6" id="KW-0804">Transcription</keyword>
<dbReference type="InterPro" id="IPR036388">
    <property type="entry name" value="WH-like_DNA-bd_sf"/>
</dbReference>
<comment type="caution">
    <text evidence="9">The sequence shown here is derived from an EMBL/GenBank/DDBJ whole genome shotgun (WGS) entry which is preliminary data.</text>
</comment>
<sequence>MDYTVLYQQHYHTLYNAVHYIIKDHFLSEDIVQETFIKAYEKSETVKDEQKIGAWLKTVAKRTAIDFLRKQKRCSCDCLDEKLNIACEELTEKHVEWNCFKGEVEKEIRTLKKEQQQILTLKVNNGLKEREIASFLSLNPSTVKINTFRARKILKEKFQQHVFTA</sequence>
<dbReference type="InterPro" id="IPR013324">
    <property type="entry name" value="RNA_pol_sigma_r3/r4-like"/>
</dbReference>
<evidence type="ECO:0000256" key="4">
    <source>
        <dbReference type="ARBA" id="ARBA00023125"/>
    </source>
</evidence>
<dbReference type="Gene3D" id="1.10.1740.10">
    <property type="match status" value="1"/>
</dbReference>
<dbReference type="Pfam" id="PF04542">
    <property type="entry name" value="Sigma70_r2"/>
    <property type="match status" value="1"/>
</dbReference>
<dbReference type="Gene3D" id="1.10.10.10">
    <property type="entry name" value="Winged helix-like DNA-binding domain superfamily/Winged helix DNA-binding domain"/>
    <property type="match status" value="1"/>
</dbReference>
<protein>
    <recommendedName>
        <fullName evidence="6">RNA polymerase sigma factor</fullName>
    </recommendedName>
</protein>
<proteinExistence type="inferred from homology"/>
<evidence type="ECO:0000313" key="9">
    <source>
        <dbReference type="EMBL" id="MBM6618886.1"/>
    </source>
</evidence>
<organism evidence="9 10">
    <name type="scientific">Bacillus suaedaesalsae</name>
    <dbReference type="NCBI Taxonomy" id="2810349"/>
    <lineage>
        <taxon>Bacteria</taxon>
        <taxon>Bacillati</taxon>
        <taxon>Bacillota</taxon>
        <taxon>Bacilli</taxon>
        <taxon>Bacillales</taxon>
        <taxon>Bacillaceae</taxon>
        <taxon>Bacillus</taxon>
    </lineage>
</organism>
<evidence type="ECO:0000256" key="3">
    <source>
        <dbReference type="ARBA" id="ARBA00023082"/>
    </source>
</evidence>
<comment type="similarity">
    <text evidence="1 6">Belongs to the sigma-70 factor family. ECF subfamily.</text>
</comment>
<keyword evidence="3 6" id="KW-0731">Sigma factor</keyword>
<dbReference type="InterPro" id="IPR007627">
    <property type="entry name" value="RNA_pol_sigma70_r2"/>
</dbReference>
<feature type="domain" description="RNA polymerase sigma factor 70 region 4 type 2" evidence="8">
    <location>
        <begin position="103"/>
        <end position="153"/>
    </location>
</feature>
<gene>
    <name evidence="9" type="ORF">JR050_14550</name>
</gene>
<dbReference type="PROSITE" id="PS01063">
    <property type="entry name" value="SIGMA70_ECF"/>
    <property type="match status" value="1"/>
</dbReference>
<evidence type="ECO:0000313" key="10">
    <source>
        <dbReference type="Proteomes" id="UP001518925"/>
    </source>
</evidence>
<evidence type="ECO:0000259" key="7">
    <source>
        <dbReference type="Pfam" id="PF04542"/>
    </source>
</evidence>
<evidence type="ECO:0000256" key="5">
    <source>
        <dbReference type="ARBA" id="ARBA00023163"/>
    </source>
</evidence>
<dbReference type="InterPro" id="IPR039425">
    <property type="entry name" value="RNA_pol_sigma-70-like"/>
</dbReference>
<evidence type="ECO:0000259" key="8">
    <source>
        <dbReference type="Pfam" id="PF08281"/>
    </source>
</evidence>
<evidence type="ECO:0000256" key="2">
    <source>
        <dbReference type="ARBA" id="ARBA00023015"/>
    </source>
</evidence>
<evidence type="ECO:0000256" key="6">
    <source>
        <dbReference type="RuleBase" id="RU000716"/>
    </source>
</evidence>